<gene>
    <name evidence="1" type="ORF">AJ79_06382</name>
</gene>
<proteinExistence type="predicted"/>
<accession>A0A2B7XEC9</accession>
<organism evidence="1 2">
    <name type="scientific">Helicocarpus griseus UAMH5409</name>
    <dbReference type="NCBI Taxonomy" id="1447875"/>
    <lineage>
        <taxon>Eukaryota</taxon>
        <taxon>Fungi</taxon>
        <taxon>Dikarya</taxon>
        <taxon>Ascomycota</taxon>
        <taxon>Pezizomycotina</taxon>
        <taxon>Eurotiomycetes</taxon>
        <taxon>Eurotiomycetidae</taxon>
        <taxon>Onygenales</taxon>
        <taxon>Ajellomycetaceae</taxon>
        <taxon>Helicocarpus</taxon>
    </lineage>
</organism>
<name>A0A2B7XEC9_9EURO</name>
<dbReference type="OrthoDB" id="4177918at2759"/>
<sequence>MDDIVGGQQSPQQQYESLGDEFSSRIEWAKLRLSFKKLRLYTKKIKVLGVTHTIGGELLGGPHCPRGIHVQQHNTCGTRRNAVLHGYGLQPNATPHTEFSTAREFRSRQSYCRRKATLVKEAQDEAMDRLLHSQNLMQRHAKNNPKEYNIGDMVFLNGKNIKTKRLNKKLDHKFLGPFRIRSIPGKRPRNNQTMDSKFFRSYRVEPNNPGELFYILIASALVAGI</sequence>
<protein>
    <submittedName>
        <fullName evidence="1">Uncharacterized protein</fullName>
    </submittedName>
</protein>
<evidence type="ECO:0000313" key="1">
    <source>
        <dbReference type="EMBL" id="PGH07103.1"/>
    </source>
</evidence>
<comment type="caution">
    <text evidence="1">The sequence shown here is derived from an EMBL/GenBank/DDBJ whole genome shotgun (WGS) entry which is preliminary data.</text>
</comment>
<reference evidence="1 2" key="1">
    <citation type="submission" date="2017-10" db="EMBL/GenBank/DDBJ databases">
        <title>Comparative genomics in systemic dimorphic fungi from Ajellomycetaceae.</title>
        <authorList>
            <person name="Munoz J.F."/>
            <person name="Mcewen J.G."/>
            <person name="Clay O.K."/>
            <person name="Cuomo C.A."/>
        </authorList>
    </citation>
    <scope>NUCLEOTIDE SEQUENCE [LARGE SCALE GENOMIC DNA]</scope>
    <source>
        <strain evidence="1 2">UAMH5409</strain>
    </source>
</reference>
<keyword evidence="2" id="KW-1185">Reference proteome</keyword>
<evidence type="ECO:0000313" key="2">
    <source>
        <dbReference type="Proteomes" id="UP000223968"/>
    </source>
</evidence>
<dbReference type="AlphaFoldDB" id="A0A2B7XEC9"/>
<dbReference type="Proteomes" id="UP000223968">
    <property type="component" value="Unassembled WGS sequence"/>
</dbReference>
<dbReference type="EMBL" id="PDNB01000112">
    <property type="protein sequence ID" value="PGH07103.1"/>
    <property type="molecule type" value="Genomic_DNA"/>
</dbReference>